<dbReference type="EMBL" id="GBXM01014466">
    <property type="protein sequence ID" value="JAH94111.1"/>
    <property type="molecule type" value="Transcribed_RNA"/>
</dbReference>
<accession>A0A0E9WV35</accession>
<dbReference type="AlphaFoldDB" id="A0A0E9WV35"/>
<proteinExistence type="predicted"/>
<sequence length="117" mass="13535">MVKRLTKTKHSEILIKMVLAGSLQFSMVKKVVTKERYYKPFRQQCKRSQLISSTVLYTEPPQTAENNSTKSQNAWTTLASFPNRMCGHSGDEQLKRCRQVTRWTWSVSHLVRQVASS</sequence>
<evidence type="ECO:0000313" key="1">
    <source>
        <dbReference type="EMBL" id="JAH94111.1"/>
    </source>
</evidence>
<reference evidence="1" key="2">
    <citation type="journal article" date="2015" name="Fish Shellfish Immunol.">
        <title>Early steps in the European eel (Anguilla anguilla)-Vibrio vulnificus interaction in the gills: Role of the RtxA13 toxin.</title>
        <authorList>
            <person name="Callol A."/>
            <person name="Pajuelo D."/>
            <person name="Ebbesson L."/>
            <person name="Teles M."/>
            <person name="MacKenzie S."/>
            <person name="Amaro C."/>
        </authorList>
    </citation>
    <scope>NUCLEOTIDE SEQUENCE</scope>
</reference>
<organism evidence="1">
    <name type="scientific">Anguilla anguilla</name>
    <name type="common">European freshwater eel</name>
    <name type="synonym">Muraena anguilla</name>
    <dbReference type="NCBI Taxonomy" id="7936"/>
    <lineage>
        <taxon>Eukaryota</taxon>
        <taxon>Metazoa</taxon>
        <taxon>Chordata</taxon>
        <taxon>Craniata</taxon>
        <taxon>Vertebrata</taxon>
        <taxon>Euteleostomi</taxon>
        <taxon>Actinopterygii</taxon>
        <taxon>Neopterygii</taxon>
        <taxon>Teleostei</taxon>
        <taxon>Anguilliformes</taxon>
        <taxon>Anguillidae</taxon>
        <taxon>Anguilla</taxon>
    </lineage>
</organism>
<name>A0A0E9WV35_ANGAN</name>
<reference evidence="1" key="1">
    <citation type="submission" date="2014-11" db="EMBL/GenBank/DDBJ databases">
        <authorList>
            <person name="Amaro Gonzalez C."/>
        </authorList>
    </citation>
    <scope>NUCLEOTIDE SEQUENCE</scope>
</reference>
<protein>
    <submittedName>
        <fullName evidence="1">Uncharacterized protein</fullName>
    </submittedName>
</protein>